<dbReference type="EMBL" id="CADEBD010000171">
    <property type="protein sequence ID" value="CAB3224359.1"/>
    <property type="molecule type" value="Genomic_DNA"/>
</dbReference>
<evidence type="ECO:0000256" key="1">
    <source>
        <dbReference type="SAM" id="Coils"/>
    </source>
</evidence>
<name>A0A8S0Z293_ARCPL</name>
<comment type="caution">
    <text evidence="2">The sequence shown here is derived from an EMBL/GenBank/DDBJ whole genome shotgun (WGS) entry which is preliminary data.</text>
</comment>
<dbReference type="PANTHER" id="PTHR20905:SF32">
    <property type="entry name" value="ARYLALKYLAMINE N-ACETYLTRANSFERASE-LIKE 7, ISOFORM A"/>
    <property type="match status" value="1"/>
</dbReference>
<dbReference type="OrthoDB" id="266020at2759"/>
<feature type="coiled-coil region" evidence="1">
    <location>
        <begin position="114"/>
        <end position="141"/>
    </location>
</feature>
<evidence type="ECO:0008006" key="4">
    <source>
        <dbReference type="Google" id="ProtNLM"/>
    </source>
</evidence>
<dbReference type="GO" id="GO:0008080">
    <property type="term" value="F:N-acetyltransferase activity"/>
    <property type="evidence" value="ECO:0007669"/>
    <property type="project" value="TreeGrafter"/>
</dbReference>
<evidence type="ECO:0000313" key="3">
    <source>
        <dbReference type="Proteomes" id="UP000494256"/>
    </source>
</evidence>
<dbReference type="PANTHER" id="PTHR20905">
    <property type="entry name" value="N-ACETYLTRANSFERASE-RELATED"/>
    <property type="match status" value="1"/>
</dbReference>
<reference evidence="2 3" key="1">
    <citation type="submission" date="2020-04" db="EMBL/GenBank/DDBJ databases">
        <authorList>
            <person name="Wallbank WR R."/>
            <person name="Pardo Diaz C."/>
            <person name="Kozak K."/>
            <person name="Martin S."/>
            <person name="Jiggins C."/>
            <person name="Moest M."/>
            <person name="Warren A I."/>
            <person name="Byers J.R.P. K."/>
            <person name="Montejo-Kovacevich G."/>
            <person name="Yen C E."/>
        </authorList>
    </citation>
    <scope>NUCLEOTIDE SEQUENCE [LARGE SCALE GENOMIC DNA]</scope>
</reference>
<dbReference type="SUPFAM" id="SSF55729">
    <property type="entry name" value="Acyl-CoA N-acyltransferases (Nat)"/>
    <property type="match status" value="1"/>
</dbReference>
<keyword evidence="1" id="KW-0175">Coiled coil</keyword>
<sequence length="235" mass="26555">MTQSLKIWSKFSTTKESGTLNFQIVEAPKDRIEDVAELIVNHFMTGEAISKAAGISKSDESIAEYKQLLLELLQDKDKHIVICCLDNDNGTVGEVIGASLMRLITKDKPEELKLQLKSKELQKLVDILKGLEEMYDMISEQGVEKFYDDRGVVVHPNYRRCGICYELVKTRRLICQELGVPLTAALMTAYATQKAAERDGWETVSEYNFEKIGKLFNVTFDKNDPPIAKLMVARA</sequence>
<accession>A0A8S0Z293</accession>
<organism evidence="2 3">
    <name type="scientific">Arctia plantaginis</name>
    <name type="common">Wood tiger moth</name>
    <name type="synonym">Phalaena plantaginis</name>
    <dbReference type="NCBI Taxonomy" id="874455"/>
    <lineage>
        <taxon>Eukaryota</taxon>
        <taxon>Metazoa</taxon>
        <taxon>Ecdysozoa</taxon>
        <taxon>Arthropoda</taxon>
        <taxon>Hexapoda</taxon>
        <taxon>Insecta</taxon>
        <taxon>Pterygota</taxon>
        <taxon>Neoptera</taxon>
        <taxon>Endopterygota</taxon>
        <taxon>Lepidoptera</taxon>
        <taxon>Glossata</taxon>
        <taxon>Ditrysia</taxon>
        <taxon>Noctuoidea</taxon>
        <taxon>Erebidae</taxon>
        <taxon>Arctiinae</taxon>
        <taxon>Arctia</taxon>
    </lineage>
</organism>
<gene>
    <name evidence="2" type="ORF">APLA_LOCUS1911</name>
</gene>
<dbReference type="AlphaFoldDB" id="A0A8S0Z293"/>
<dbReference type="Proteomes" id="UP000494256">
    <property type="component" value="Unassembled WGS sequence"/>
</dbReference>
<dbReference type="InterPro" id="IPR016181">
    <property type="entry name" value="Acyl_CoA_acyltransferase"/>
</dbReference>
<dbReference type="Gene3D" id="3.40.630.30">
    <property type="match status" value="1"/>
</dbReference>
<evidence type="ECO:0000313" key="2">
    <source>
        <dbReference type="EMBL" id="CAB3224359.1"/>
    </source>
</evidence>
<protein>
    <recommendedName>
        <fullName evidence="4">N-acetyltransferase domain-containing protein</fullName>
    </recommendedName>
</protein>
<proteinExistence type="predicted"/>